<sequence length="108" mass="12009">MDRPLSHGAAVRVLASLFRPVEAETPYGGRSVSFEPVGSAWLTCGTRRRVERGEGDQRRTVERLSAEARADARLAVGRVLRFGGADWDIVGLDPLRPGRLRLELERVR</sequence>
<dbReference type="EMBL" id="JACHOQ010000004">
    <property type="protein sequence ID" value="MBB5740368.1"/>
    <property type="molecule type" value="Genomic_DNA"/>
</dbReference>
<accession>A0A7W9FAG2</accession>
<gene>
    <name evidence="1" type="ORF">GGQ93_002086</name>
</gene>
<evidence type="ECO:0008006" key="3">
    <source>
        <dbReference type="Google" id="ProtNLM"/>
    </source>
</evidence>
<keyword evidence="2" id="KW-1185">Reference proteome</keyword>
<evidence type="ECO:0000313" key="1">
    <source>
        <dbReference type="EMBL" id="MBB5740368.1"/>
    </source>
</evidence>
<protein>
    <recommendedName>
        <fullName evidence="3">Phage head-tail adapter protein</fullName>
    </recommendedName>
</protein>
<reference evidence="1 2" key="1">
    <citation type="submission" date="2020-08" db="EMBL/GenBank/DDBJ databases">
        <title>Genomic Encyclopedia of Type Strains, Phase IV (KMG-IV): sequencing the most valuable type-strain genomes for metagenomic binning, comparative biology and taxonomic classification.</title>
        <authorList>
            <person name="Goeker M."/>
        </authorList>
    </citation>
    <scope>NUCLEOTIDE SEQUENCE [LARGE SCALE GENOMIC DNA]</scope>
    <source>
        <strain evidence="1 2">DSM 4731</strain>
    </source>
</reference>
<dbReference type="AlphaFoldDB" id="A0A7W9FAG2"/>
<name>A0A7W9FAG2_9CAUL</name>
<dbReference type="Proteomes" id="UP000527324">
    <property type="component" value="Unassembled WGS sequence"/>
</dbReference>
<evidence type="ECO:0000313" key="2">
    <source>
        <dbReference type="Proteomes" id="UP000527324"/>
    </source>
</evidence>
<proteinExistence type="predicted"/>
<organism evidence="1 2">
    <name type="scientific">Brevundimonas aurantiaca</name>
    <dbReference type="NCBI Taxonomy" id="74316"/>
    <lineage>
        <taxon>Bacteria</taxon>
        <taxon>Pseudomonadati</taxon>
        <taxon>Pseudomonadota</taxon>
        <taxon>Alphaproteobacteria</taxon>
        <taxon>Caulobacterales</taxon>
        <taxon>Caulobacteraceae</taxon>
        <taxon>Brevundimonas</taxon>
    </lineage>
</organism>
<comment type="caution">
    <text evidence="1">The sequence shown here is derived from an EMBL/GenBank/DDBJ whole genome shotgun (WGS) entry which is preliminary data.</text>
</comment>